<evidence type="ECO:0008006" key="4">
    <source>
        <dbReference type="Google" id="ProtNLM"/>
    </source>
</evidence>
<organism evidence="2 3">
    <name type="scientific">Streptomyces halobius</name>
    <dbReference type="NCBI Taxonomy" id="2879846"/>
    <lineage>
        <taxon>Bacteria</taxon>
        <taxon>Bacillati</taxon>
        <taxon>Actinomycetota</taxon>
        <taxon>Actinomycetes</taxon>
        <taxon>Kitasatosporales</taxon>
        <taxon>Streptomycetaceae</taxon>
        <taxon>Streptomyces</taxon>
    </lineage>
</organism>
<evidence type="ECO:0000256" key="1">
    <source>
        <dbReference type="SAM" id="SignalP"/>
    </source>
</evidence>
<dbReference type="PROSITE" id="PS51257">
    <property type="entry name" value="PROKAR_LIPOPROTEIN"/>
    <property type="match status" value="1"/>
</dbReference>
<gene>
    <name evidence="2" type="ORF">K9S39_18440</name>
</gene>
<dbReference type="RefSeq" id="WP_248864444.1">
    <property type="nucleotide sequence ID" value="NZ_CP086322.1"/>
</dbReference>
<evidence type="ECO:0000313" key="3">
    <source>
        <dbReference type="Proteomes" id="UP000830115"/>
    </source>
</evidence>
<proteinExistence type="predicted"/>
<sequence>MRATALTLASATVGLLACGAVVAASAAPQHRPAQQTVSERGKLDRLTARCPDGYHTTGGGYRLSGYEMEQSVTMSRPTRDGNGWVVSAGAVNPDLLKHLDSLQGKQDAVDHATTDEERQAARRELEDAQKAVYDMPQRAPVKGTAYVVCMAAP</sequence>
<keyword evidence="3" id="KW-1185">Reference proteome</keyword>
<dbReference type="EMBL" id="CP086322">
    <property type="protein sequence ID" value="UQA93567.1"/>
    <property type="molecule type" value="Genomic_DNA"/>
</dbReference>
<reference evidence="2" key="1">
    <citation type="submission" date="2021-10" db="EMBL/GenBank/DDBJ databases">
        <title>Streptomyces nigrumlapis sp.nov.,an antimicrobial producing actinobacterium isolated from Black Gobi rocks.</title>
        <authorList>
            <person name="Wen Y."/>
            <person name="Zhang W."/>
            <person name="Liu X.G."/>
        </authorList>
    </citation>
    <scope>NUCLEOTIDE SEQUENCE</scope>
    <source>
        <strain evidence="2">ST13-2-2</strain>
    </source>
</reference>
<accession>A0ABY4M735</accession>
<evidence type="ECO:0000313" key="2">
    <source>
        <dbReference type="EMBL" id="UQA93567.1"/>
    </source>
</evidence>
<dbReference type="Proteomes" id="UP000830115">
    <property type="component" value="Chromosome"/>
</dbReference>
<keyword evidence="1" id="KW-0732">Signal</keyword>
<feature type="signal peptide" evidence="1">
    <location>
        <begin position="1"/>
        <end position="26"/>
    </location>
</feature>
<name>A0ABY4M735_9ACTN</name>
<protein>
    <recommendedName>
        <fullName evidence="4">Secreted protein</fullName>
    </recommendedName>
</protein>
<feature type="chain" id="PRO_5046132405" description="Secreted protein" evidence="1">
    <location>
        <begin position="27"/>
        <end position="153"/>
    </location>
</feature>